<name>A0A1Y2HYQ0_9FUNG</name>
<keyword evidence="3" id="KW-1185">Reference proteome</keyword>
<dbReference type="InterPro" id="IPR029488">
    <property type="entry name" value="Hmw/CFAP97"/>
</dbReference>
<feature type="non-terminal residue" evidence="2">
    <location>
        <position position="183"/>
    </location>
</feature>
<evidence type="ECO:0000313" key="2">
    <source>
        <dbReference type="EMBL" id="ORZ38282.1"/>
    </source>
</evidence>
<sequence length="183" mass="21089">SSSSGGGGGTGALKRLMSIENFPTIQPVANRLLAERWEKKRFNLHQKALREVQATVDDSCPGSFGEWRTVNPKKVQIEKDRQSLIDHRNTQLLGKFQQVADATHREYAVNPRATQLRDTLLDRVHTRRVKQLHTIDAQNETLLRRIDGKSSMYRVSSWTVERLQTLYYLINVSDHKSKYVQEM</sequence>
<dbReference type="Pfam" id="PF13879">
    <property type="entry name" value="Hmw_CFAP97"/>
    <property type="match status" value="1"/>
</dbReference>
<dbReference type="PANTHER" id="PTHR33768:SF3">
    <property type="entry name" value="MIP11318P"/>
    <property type="match status" value="1"/>
</dbReference>
<proteinExistence type="inferred from homology"/>
<organism evidence="2 3">
    <name type="scientific">Catenaria anguillulae PL171</name>
    <dbReference type="NCBI Taxonomy" id="765915"/>
    <lineage>
        <taxon>Eukaryota</taxon>
        <taxon>Fungi</taxon>
        <taxon>Fungi incertae sedis</taxon>
        <taxon>Blastocladiomycota</taxon>
        <taxon>Blastocladiomycetes</taxon>
        <taxon>Blastocladiales</taxon>
        <taxon>Catenariaceae</taxon>
        <taxon>Catenaria</taxon>
    </lineage>
</organism>
<evidence type="ECO:0000313" key="3">
    <source>
        <dbReference type="Proteomes" id="UP000193411"/>
    </source>
</evidence>
<feature type="non-terminal residue" evidence="2">
    <location>
        <position position="1"/>
    </location>
</feature>
<dbReference type="InterPro" id="IPR038792">
    <property type="entry name" value="CFAP97D1/2"/>
</dbReference>
<comment type="caution">
    <text evidence="2">The sequence shown here is derived from an EMBL/GenBank/DDBJ whole genome shotgun (WGS) entry which is preliminary data.</text>
</comment>
<dbReference type="STRING" id="765915.A0A1Y2HYQ0"/>
<comment type="similarity">
    <text evidence="1">Belongs to the CFAP97 family.</text>
</comment>
<dbReference type="EMBL" id="MCFL01000009">
    <property type="protein sequence ID" value="ORZ38282.1"/>
    <property type="molecule type" value="Genomic_DNA"/>
</dbReference>
<dbReference type="Proteomes" id="UP000193411">
    <property type="component" value="Unassembled WGS sequence"/>
</dbReference>
<evidence type="ECO:0000256" key="1">
    <source>
        <dbReference type="ARBA" id="ARBA00008315"/>
    </source>
</evidence>
<protein>
    <submittedName>
        <fullName evidence="2">Uncharacterized protein</fullName>
    </submittedName>
</protein>
<dbReference type="PANTHER" id="PTHR33768">
    <property type="entry name" value="MIP11318P"/>
    <property type="match status" value="1"/>
</dbReference>
<dbReference type="AlphaFoldDB" id="A0A1Y2HYQ0"/>
<reference evidence="2 3" key="1">
    <citation type="submission" date="2016-07" db="EMBL/GenBank/DDBJ databases">
        <title>Pervasive Adenine N6-methylation of Active Genes in Fungi.</title>
        <authorList>
            <consortium name="DOE Joint Genome Institute"/>
            <person name="Mondo S.J."/>
            <person name="Dannebaum R.O."/>
            <person name="Kuo R.C."/>
            <person name="Labutti K."/>
            <person name="Haridas S."/>
            <person name="Kuo A."/>
            <person name="Salamov A."/>
            <person name="Ahrendt S.R."/>
            <person name="Lipzen A."/>
            <person name="Sullivan W."/>
            <person name="Andreopoulos W.B."/>
            <person name="Clum A."/>
            <person name="Lindquist E."/>
            <person name="Daum C."/>
            <person name="Ramamoorthy G.K."/>
            <person name="Gryganskyi A."/>
            <person name="Culley D."/>
            <person name="Magnuson J.K."/>
            <person name="James T.Y."/>
            <person name="O'Malley M.A."/>
            <person name="Stajich J.E."/>
            <person name="Spatafora J.W."/>
            <person name="Visel A."/>
            <person name="Grigoriev I.V."/>
        </authorList>
    </citation>
    <scope>NUCLEOTIDE SEQUENCE [LARGE SCALE GENOMIC DNA]</scope>
    <source>
        <strain evidence="2 3">PL171</strain>
    </source>
</reference>
<dbReference type="OrthoDB" id="2163395at2759"/>
<accession>A0A1Y2HYQ0</accession>
<gene>
    <name evidence="2" type="ORF">BCR44DRAFT_110703</name>
</gene>